<proteinExistence type="predicted"/>
<reference evidence="2" key="1">
    <citation type="submission" date="2023-03" db="EMBL/GenBank/DDBJ databases">
        <title>Massive genome expansion in bonnet fungi (Mycena s.s.) driven by repeated elements and novel gene families across ecological guilds.</title>
        <authorList>
            <consortium name="Lawrence Berkeley National Laboratory"/>
            <person name="Harder C.B."/>
            <person name="Miyauchi S."/>
            <person name="Viragh M."/>
            <person name="Kuo A."/>
            <person name="Thoen E."/>
            <person name="Andreopoulos B."/>
            <person name="Lu D."/>
            <person name="Skrede I."/>
            <person name="Drula E."/>
            <person name="Henrissat B."/>
            <person name="Morin E."/>
            <person name="Kohler A."/>
            <person name="Barry K."/>
            <person name="LaButti K."/>
            <person name="Morin E."/>
            <person name="Salamov A."/>
            <person name="Lipzen A."/>
            <person name="Mereny Z."/>
            <person name="Hegedus B."/>
            <person name="Baldrian P."/>
            <person name="Stursova M."/>
            <person name="Weitz H."/>
            <person name="Taylor A."/>
            <person name="Grigoriev I.V."/>
            <person name="Nagy L.G."/>
            <person name="Martin F."/>
            <person name="Kauserud H."/>
        </authorList>
    </citation>
    <scope>NUCLEOTIDE SEQUENCE</scope>
    <source>
        <strain evidence="2">9144</strain>
    </source>
</reference>
<sequence>MAPPESSFAAHAPHITWRWLARQATMGAAQPSGLLRWTAVSMACGWGGGNIPAVDAPMIPLLALQLFQYIEHSLQRTPRNVSVQPHNAVAAASPQLGKR</sequence>
<keyword evidence="3" id="KW-1185">Reference proteome</keyword>
<dbReference type="EMBL" id="JARJCW010000021">
    <property type="protein sequence ID" value="KAJ7213439.1"/>
    <property type="molecule type" value="Genomic_DNA"/>
</dbReference>
<evidence type="ECO:0000256" key="1">
    <source>
        <dbReference type="SAM" id="MobiDB-lite"/>
    </source>
</evidence>
<name>A0AAD6YIV8_9AGAR</name>
<comment type="caution">
    <text evidence="2">The sequence shown here is derived from an EMBL/GenBank/DDBJ whole genome shotgun (WGS) entry which is preliminary data.</text>
</comment>
<feature type="region of interest" description="Disordered" evidence="1">
    <location>
        <begin position="80"/>
        <end position="99"/>
    </location>
</feature>
<organism evidence="2 3">
    <name type="scientific">Mycena pura</name>
    <dbReference type="NCBI Taxonomy" id="153505"/>
    <lineage>
        <taxon>Eukaryota</taxon>
        <taxon>Fungi</taxon>
        <taxon>Dikarya</taxon>
        <taxon>Basidiomycota</taxon>
        <taxon>Agaricomycotina</taxon>
        <taxon>Agaricomycetes</taxon>
        <taxon>Agaricomycetidae</taxon>
        <taxon>Agaricales</taxon>
        <taxon>Marasmiineae</taxon>
        <taxon>Mycenaceae</taxon>
        <taxon>Mycena</taxon>
    </lineage>
</organism>
<gene>
    <name evidence="2" type="ORF">GGX14DRAFT_563758</name>
</gene>
<accession>A0AAD6YIV8</accession>
<dbReference type="Proteomes" id="UP001219525">
    <property type="component" value="Unassembled WGS sequence"/>
</dbReference>
<protein>
    <submittedName>
        <fullName evidence="2">Uncharacterized protein</fullName>
    </submittedName>
</protein>
<evidence type="ECO:0000313" key="2">
    <source>
        <dbReference type="EMBL" id="KAJ7213439.1"/>
    </source>
</evidence>
<evidence type="ECO:0000313" key="3">
    <source>
        <dbReference type="Proteomes" id="UP001219525"/>
    </source>
</evidence>
<dbReference type="AlphaFoldDB" id="A0AAD6YIV8"/>